<keyword evidence="4" id="KW-0378">Hydrolase</keyword>
<dbReference type="CDD" id="cd00413">
    <property type="entry name" value="Glyco_hydrolase_16"/>
    <property type="match status" value="1"/>
</dbReference>
<accession>A0ABU9BH70</accession>
<keyword evidence="2" id="KW-0732">Signal</keyword>
<evidence type="ECO:0000313" key="5">
    <source>
        <dbReference type="Proteomes" id="UP001371218"/>
    </source>
</evidence>
<organism evidence="4 5">
    <name type="scientific">Ideonella lacteola</name>
    <dbReference type="NCBI Taxonomy" id="2984193"/>
    <lineage>
        <taxon>Bacteria</taxon>
        <taxon>Pseudomonadati</taxon>
        <taxon>Pseudomonadota</taxon>
        <taxon>Betaproteobacteria</taxon>
        <taxon>Burkholderiales</taxon>
        <taxon>Sphaerotilaceae</taxon>
        <taxon>Ideonella</taxon>
    </lineage>
</organism>
<evidence type="ECO:0000259" key="3">
    <source>
        <dbReference type="PROSITE" id="PS51762"/>
    </source>
</evidence>
<feature type="chain" id="PRO_5045885662" evidence="2">
    <location>
        <begin position="27"/>
        <end position="282"/>
    </location>
</feature>
<dbReference type="InterPro" id="IPR000757">
    <property type="entry name" value="Beta-glucanase-like"/>
</dbReference>
<dbReference type="GO" id="GO:0016787">
    <property type="term" value="F:hydrolase activity"/>
    <property type="evidence" value="ECO:0007669"/>
    <property type="project" value="UniProtKB-KW"/>
</dbReference>
<feature type="domain" description="GH16" evidence="3">
    <location>
        <begin position="48"/>
        <end position="282"/>
    </location>
</feature>
<dbReference type="InterPro" id="IPR013320">
    <property type="entry name" value="ConA-like_dom_sf"/>
</dbReference>
<evidence type="ECO:0000256" key="1">
    <source>
        <dbReference type="ARBA" id="ARBA00006865"/>
    </source>
</evidence>
<sequence>MRNHPVSRWAVTAGLLLAAHHGLASADESSDALAPAADPCAGSYLLCDDFKGPKIDTQKWIIGNTDIAHQFPVRPENVGLGTYNDNGTLVSVVDTKIYGDQHAGPRRQGGLLITAASFGAGRYEVRMKPLPGPHGCSCMWNYYDSSNEPNPPDRRVYTEIDIEMPAHMNPPPDWSTWRKTLGFNTWSHTDKDSDATYINWTSKTVDPFDGKFHVFRWDWQTQKGQRRIDWYVDGVLQTSTVKHVSSHKAPLWVGNWPAPWPGMDYAFDTMHLYIDWVRISAL</sequence>
<dbReference type="EMBL" id="JBBUTG010000001">
    <property type="protein sequence ID" value="MEK8029302.1"/>
    <property type="molecule type" value="Genomic_DNA"/>
</dbReference>
<dbReference type="RefSeq" id="WP_341423646.1">
    <property type="nucleotide sequence ID" value="NZ_JBBUTG010000001.1"/>
</dbReference>
<dbReference type="Gene3D" id="2.60.120.200">
    <property type="match status" value="1"/>
</dbReference>
<protein>
    <submittedName>
        <fullName evidence="4">Glycoside hydrolase family 16 protein</fullName>
    </submittedName>
</protein>
<dbReference type="Pfam" id="PF00722">
    <property type="entry name" value="Glyco_hydro_16"/>
    <property type="match status" value="1"/>
</dbReference>
<name>A0ABU9BH70_9BURK</name>
<dbReference type="Proteomes" id="UP001371218">
    <property type="component" value="Unassembled WGS sequence"/>
</dbReference>
<proteinExistence type="inferred from homology"/>
<keyword evidence="5" id="KW-1185">Reference proteome</keyword>
<dbReference type="SUPFAM" id="SSF49899">
    <property type="entry name" value="Concanavalin A-like lectins/glucanases"/>
    <property type="match status" value="1"/>
</dbReference>
<feature type="signal peptide" evidence="2">
    <location>
        <begin position="1"/>
        <end position="26"/>
    </location>
</feature>
<comment type="caution">
    <text evidence="4">The sequence shown here is derived from an EMBL/GenBank/DDBJ whole genome shotgun (WGS) entry which is preliminary data.</text>
</comment>
<dbReference type="PROSITE" id="PS51762">
    <property type="entry name" value="GH16_2"/>
    <property type="match status" value="1"/>
</dbReference>
<reference evidence="4 5" key="1">
    <citation type="submission" date="2024-04" db="EMBL/GenBank/DDBJ databases">
        <title>Novel species of the genus Ideonella isolated from streams.</title>
        <authorList>
            <person name="Lu H."/>
        </authorList>
    </citation>
    <scope>NUCLEOTIDE SEQUENCE [LARGE SCALE GENOMIC DNA]</scope>
    <source>
        <strain evidence="4 5">DXS29W</strain>
    </source>
</reference>
<evidence type="ECO:0000256" key="2">
    <source>
        <dbReference type="SAM" id="SignalP"/>
    </source>
</evidence>
<evidence type="ECO:0000313" key="4">
    <source>
        <dbReference type="EMBL" id="MEK8029302.1"/>
    </source>
</evidence>
<gene>
    <name evidence="4" type="ORF">AACH06_00595</name>
</gene>
<comment type="similarity">
    <text evidence="1">Belongs to the glycosyl hydrolase 16 family.</text>
</comment>